<keyword evidence="6" id="KW-0460">Magnesium</keyword>
<feature type="binding site" evidence="6">
    <location>
        <position position="407"/>
    </location>
    <ligand>
        <name>(6S)-5-formyl-5,6,7,8-tetrahydrofolate</name>
        <dbReference type="ChEBI" id="CHEBI:57457"/>
    </ligand>
</feature>
<feature type="domain" description="TrmE-type G" evidence="7">
    <location>
        <begin position="183"/>
        <end position="334"/>
    </location>
</feature>
<dbReference type="GO" id="GO:0003924">
    <property type="term" value="F:GTPase activity"/>
    <property type="evidence" value="ECO:0007669"/>
    <property type="project" value="UniProtKB-UniRule"/>
</dbReference>
<evidence type="ECO:0000256" key="4">
    <source>
        <dbReference type="ARBA" id="ARBA00022958"/>
    </source>
</evidence>
<dbReference type="Pfam" id="PF01926">
    <property type="entry name" value="MMR_HSR1"/>
    <property type="match status" value="1"/>
</dbReference>
<dbReference type="EC" id="3.6.-.-" evidence="6"/>
<dbReference type="InterPro" id="IPR027266">
    <property type="entry name" value="TrmE/GcvT-like"/>
</dbReference>
<dbReference type="InterPro" id="IPR018948">
    <property type="entry name" value="GTP-bd_TrmE_N"/>
</dbReference>
<dbReference type="Gene3D" id="3.40.50.300">
    <property type="entry name" value="P-loop containing nucleotide triphosphate hydrolases"/>
    <property type="match status" value="1"/>
</dbReference>
<feature type="binding site" evidence="6">
    <location>
        <position position="87"/>
    </location>
    <ligand>
        <name>(6S)-5-formyl-5,6,7,8-tetrahydrofolate</name>
        <dbReference type="ChEBI" id="CHEBI:57457"/>
    </ligand>
</feature>
<feature type="binding site" evidence="6">
    <location>
        <position position="48"/>
    </location>
    <ligand>
        <name>(6S)-5-formyl-5,6,7,8-tetrahydrofolate</name>
        <dbReference type="ChEBI" id="CHEBI:57457"/>
    </ligand>
</feature>
<dbReference type="InterPro" id="IPR025867">
    <property type="entry name" value="MnmE_helical"/>
</dbReference>
<keyword evidence="6" id="KW-0378">Hydrolase</keyword>
<dbReference type="CDD" id="cd04164">
    <property type="entry name" value="trmE"/>
    <property type="match status" value="1"/>
</dbReference>
<dbReference type="GO" id="GO:0002098">
    <property type="term" value="P:tRNA wobble uridine modification"/>
    <property type="evidence" value="ECO:0007669"/>
    <property type="project" value="TreeGrafter"/>
</dbReference>
<keyword evidence="4 6" id="KW-0630">Potassium</keyword>
<sequence>MVSAITKKPLPPPRYAARRRFWGPDAIDDGLLLWFPGPASFTGEDVAELHVHGGRAVYRALADALAAAGGRPAEPGEFTRRAFHNGKLDLTQAEAIADLVAAETEGQRRQALRQLDGALGQLYEGWRARLIAMSARAEAAIDFPEEDLPDGLLAGVATDAAVLAGELRRHLDDGGRGERLREGFHVAILGAPNAGKSSLLNALVGRAAAIVHETAGTTRDIVEAAIDLNGWPVVFSDTAGLRVTADPVEAEGVRRAQERAGQADLKLLIFDGSTQAEPDAATMVFAGPRALLVANKSDLGLVAGSCSISGWVRVSAATGEGLGGLAGQIAAAAAAALDGSAPAPTRLRHRMAVETCIQHLDAMCRASLPELLVEDLRLAARALAAAVGRIDIEDVLDAVFREFCIGK</sequence>
<dbReference type="Proteomes" id="UP000278222">
    <property type="component" value="Unassembled WGS sequence"/>
</dbReference>
<feature type="binding site" evidence="6">
    <location>
        <begin position="237"/>
        <end position="240"/>
    </location>
    <ligand>
        <name>GTP</name>
        <dbReference type="ChEBI" id="CHEBI:37565"/>
    </ligand>
</feature>
<comment type="cofactor">
    <cofactor evidence="6">
        <name>K(+)</name>
        <dbReference type="ChEBI" id="CHEBI:29103"/>
    </cofactor>
    <text evidence="6">Binds 1 potassium ion per subunit.</text>
</comment>
<evidence type="ECO:0000256" key="6">
    <source>
        <dbReference type="HAMAP-Rule" id="MF_00379"/>
    </source>
</evidence>
<dbReference type="InterPro" id="IPR006073">
    <property type="entry name" value="GTP-bd"/>
</dbReference>
<dbReference type="GO" id="GO:0030488">
    <property type="term" value="P:tRNA methylation"/>
    <property type="evidence" value="ECO:0007669"/>
    <property type="project" value="TreeGrafter"/>
</dbReference>
<evidence type="ECO:0000313" key="9">
    <source>
        <dbReference type="Proteomes" id="UP000278222"/>
    </source>
</evidence>
<comment type="caution">
    <text evidence="6">Lacks conserved residue(s) required for the propagation of feature annotation.</text>
</comment>
<dbReference type="GO" id="GO:0046872">
    <property type="term" value="F:metal ion binding"/>
    <property type="evidence" value="ECO:0007669"/>
    <property type="project" value="UniProtKB-KW"/>
</dbReference>
<evidence type="ECO:0000259" key="7">
    <source>
        <dbReference type="PROSITE" id="PS51709"/>
    </source>
</evidence>
<evidence type="ECO:0000256" key="1">
    <source>
        <dbReference type="ARBA" id="ARBA00011043"/>
    </source>
</evidence>
<comment type="subcellular location">
    <subcellularLocation>
        <location evidence="6">Cytoplasm</location>
    </subcellularLocation>
</comment>
<dbReference type="GO" id="GO:0005737">
    <property type="term" value="C:cytoplasm"/>
    <property type="evidence" value="ECO:0007669"/>
    <property type="project" value="UniProtKB-SubCell"/>
</dbReference>
<feature type="binding site" evidence="6">
    <location>
        <position position="20"/>
    </location>
    <ligand>
        <name>(6S)-5-formyl-5,6,7,8-tetrahydrofolate</name>
        <dbReference type="ChEBI" id="CHEBI:57457"/>
    </ligand>
</feature>
<name>A0A3N1LJB0_9PROT</name>
<dbReference type="GO" id="GO:0005525">
    <property type="term" value="F:GTP binding"/>
    <property type="evidence" value="ECO:0007669"/>
    <property type="project" value="UniProtKB-UniRule"/>
</dbReference>
<gene>
    <name evidence="6" type="primary">mnmE</name>
    <name evidence="6" type="synonym">trmE</name>
    <name evidence="8" type="ORF">EDC65_2808</name>
</gene>
<comment type="caution">
    <text evidence="8">The sequence shown here is derived from an EMBL/GenBank/DDBJ whole genome shotgun (WGS) entry which is preliminary data.</text>
</comment>
<feature type="binding site" evidence="6">
    <location>
        <position position="218"/>
    </location>
    <ligand>
        <name>Mg(2+)</name>
        <dbReference type="ChEBI" id="CHEBI:18420"/>
    </ligand>
</feature>
<dbReference type="HAMAP" id="MF_00379">
    <property type="entry name" value="GTPase_MnmE"/>
    <property type="match status" value="1"/>
</dbReference>
<dbReference type="Pfam" id="PF12631">
    <property type="entry name" value="MnmE_helical"/>
    <property type="match status" value="1"/>
</dbReference>
<dbReference type="SUPFAM" id="SSF52540">
    <property type="entry name" value="P-loop containing nucleoside triphosphate hydrolases"/>
    <property type="match status" value="1"/>
</dbReference>
<reference evidence="8 9" key="1">
    <citation type="submission" date="2018-11" db="EMBL/GenBank/DDBJ databases">
        <title>Genomic Encyclopedia of Type Strains, Phase IV (KMG-IV): sequencing the most valuable type-strain genomes for metagenomic binning, comparative biology and taxonomic classification.</title>
        <authorList>
            <person name="Goeker M."/>
        </authorList>
    </citation>
    <scope>NUCLEOTIDE SEQUENCE [LARGE SCALE GENOMIC DNA]</scope>
    <source>
        <strain evidence="8 9">DSM 5900</strain>
    </source>
</reference>
<dbReference type="PANTHER" id="PTHR42714:SF2">
    <property type="entry name" value="TRNA MODIFICATION GTPASE GTPBP3, MITOCHONDRIAL"/>
    <property type="match status" value="1"/>
</dbReference>
<comment type="subunit">
    <text evidence="6">Homodimer. Heterotetramer of two MnmE and two MnmG subunits.</text>
</comment>
<proteinExistence type="inferred from homology"/>
<protein>
    <recommendedName>
        <fullName evidence="6">tRNA modification GTPase MnmE</fullName>
        <ecNumber evidence="6">3.6.-.-</ecNumber>
    </recommendedName>
</protein>
<dbReference type="Pfam" id="PF10396">
    <property type="entry name" value="TrmE_N"/>
    <property type="match status" value="1"/>
</dbReference>
<dbReference type="AlphaFoldDB" id="A0A3N1LJB0"/>
<evidence type="ECO:0000256" key="5">
    <source>
        <dbReference type="ARBA" id="ARBA00023134"/>
    </source>
</evidence>
<dbReference type="PANTHER" id="PTHR42714">
    <property type="entry name" value="TRNA MODIFICATION GTPASE GTPBP3"/>
    <property type="match status" value="1"/>
</dbReference>
<comment type="similarity">
    <text evidence="1 6">Belongs to the TRAFAC class TrmE-Era-EngA-EngB-Septin-like GTPase superfamily. TrmE GTPase family.</text>
</comment>
<dbReference type="NCBIfam" id="NF003661">
    <property type="entry name" value="PRK05291.1-3"/>
    <property type="match status" value="1"/>
</dbReference>
<keyword evidence="9" id="KW-1185">Reference proteome</keyword>
<organism evidence="8 9">
    <name type="scientific">Stella humosa</name>
    <dbReference type="NCBI Taxonomy" id="94"/>
    <lineage>
        <taxon>Bacteria</taxon>
        <taxon>Pseudomonadati</taxon>
        <taxon>Pseudomonadota</taxon>
        <taxon>Alphaproteobacteria</taxon>
        <taxon>Rhodospirillales</taxon>
        <taxon>Stellaceae</taxon>
        <taxon>Stella</taxon>
    </lineage>
</organism>
<keyword evidence="6" id="KW-0963">Cytoplasm</keyword>
<keyword evidence="2 6" id="KW-0819">tRNA processing</keyword>
<evidence type="ECO:0000256" key="2">
    <source>
        <dbReference type="ARBA" id="ARBA00022694"/>
    </source>
</evidence>
<comment type="function">
    <text evidence="6">Exhibits a very high intrinsic GTPase hydrolysis rate. Involved in the addition of a carboxymethylaminomethyl (cmnm) group at the wobble position (U34) of certain tRNAs, forming tRNA-cmnm(5)s(2)U34.</text>
</comment>
<accession>A0A3N1LJB0</accession>
<feature type="binding site" evidence="6">
    <location>
        <position position="197"/>
    </location>
    <ligand>
        <name>Mg(2+)</name>
        <dbReference type="ChEBI" id="CHEBI:18420"/>
    </ligand>
</feature>
<evidence type="ECO:0000256" key="3">
    <source>
        <dbReference type="ARBA" id="ARBA00022741"/>
    </source>
</evidence>
<dbReference type="InterPro" id="IPR027368">
    <property type="entry name" value="MnmE_dom2"/>
</dbReference>
<keyword evidence="3 6" id="KW-0547">Nucleotide-binding</keyword>
<keyword evidence="5 6" id="KW-0342">GTP-binding</keyword>
<dbReference type="Gene3D" id="3.30.1360.120">
    <property type="entry name" value="Probable tRNA modification gtpase trme, domain 1"/>
    <property type="match status" value="1"/>
</dbReference>
<feature type="binding site" evidence="6">
    <location>
        <begin position="193"/>
        <end position="198"/>
    </location>
    <ligand>
        <name>GTP</name>
        <dbReference type="ChEBI" id="CHEBI:37565"/>
    </ligand>
</feature>
<keyword evidence="6" id="KW-0479">Metal-binding</keyword>
<dbReference type="InterPro" id="IPR004520">
    <property type="entry name" value="GTPase_MnmE"/>
</dbReference>
<dbReference type="SUPFAM" id="SSF116878">
    <property type="entry name" value="TrmE connector domain"/>
    <property type="match status" value="1"/>
</dbReference>
<evidence type="ECO:0000313" key="8">
    <source>
        <dbReference type="EMBL" id="ROP90948.1"/>
    </source>
</evidence>
<dbReference type="InterPro" id="IPR005225">
    <property type="entry name" value="Small_GTP-bd"/>
</dbReference>
<dbReference type="Gene3D" id="1.20.120.430">
    <property type="entry name" value="tRNA modification GTPase MnmE domain 2"/>
    <property type="match status" value="1"/>
</dbReference>
<dbReference type="NCBIfam" id="TIGR00231">
    <property type="entry name" value="small_GTP"/>
    <property type="match status" value="1"/>
</dbReference>
<dbReference type="PROSITE" id="PS51709">
    <property type="entry name" value="G_TRME"/>
    <property type="match status" value="1"/>
</dbReference>
<dbReference type="EMBL" id="RJKX01000014">
    <property type="protein sequence ID" value="ROP90948.1"/>
    <property type="molecule type" value="Genomic_DNA"/>
</dbReference>
<dbReference type="InterPro" id="IPR027417">
    <property type="entry name" value="P-loop_NTPase"/>
</dbReference>
<dbReference type="CDD" id="cd14858">
    <property type="entry name" value="TrmE_N"/>
    <property type="match status" value="1"/>
</dbReference>
<dbReference type="InterPro" id="IPR031168">
    <property type="entry name" value="G_TrmE"/>
</dbReference>